<accession>A0ABR8P1J1</accession>
<organism evidence="1 2">
    <name type="scientific">Marinomonas colpomeniae</name>
    <dbReference type="NCBI Taxonomy" id="2774408"/>
    <lineage>
        <taxon>Bacteria</taxon>
        <taxon>Pseudomonadati</taxon>
        <taxon>Pseudomonadota</taxon>
        <taxon>Gammaproteobacteria</taxon>
        <taxon>Oceanospirillales</taxon>
        <taxon>Oceanospirillaceae</taxon>
        <taxon>Marinomonas</taxon>
    </lineage>
</organism>
<protein>
    <submittedName>
        <fullName evidence="1">Phosphohistidine phosphatase SixA</fullName>
    </submittedName>
</protein>
<dbReference type="EMBL" id="JACYFC010000004">
    <property type="protein sequence ID" value="MBD5772151.1"/>
    <property type="molecule type" value="Genomic_DNA"/>
</dbReference>
<dbReference type="InterPro" id="IPR004449">
    <property type="entry name" value="SixA"/>
</dbReference>
<dbReference type="Gene3D" id="3.40.50.1240">
    <property type="entry name" value="Phosphoglycerate mutase-like"/>
    <property type="match status" value="1"/>
</dbReference>
<reference evidence="1 2" key="1">
    <citation type="submission" date="2020-09" db="EMBL/GenBank/DDBJ databases">
        <title>Marinomonas sp. nov., isolated from the cysticercosis algae of Qingdao, China.</title>
        <authorList>
            <person name="Sun X."/>
        </authorList>
    </citation>
    <scope>NUCLEOTIDE SEQUENCE [LARGE SCALE GENOMIC DNA]</scope>
    <source>
        <strain evidence="1 2">SM2066</strain>
    </source>
</reference>
<dbReference type="RefSeq" id="WP_191595526.1">
    <property type="nucleotide sequence ID" value="NZ_JACYFC010000004.1"/>
</dbReference>
<dbReference type="InterPro" id="IPR029033">
    <property type="entry name" value="His_PPase_superfam"/>
</dbReference>
<sequence>MMQPKRIYILRHGNAEPYSATLDEQRQLTELGVAEVESTARAFSERCESFDAVFVSPYIRAQQTSKVFLAAFDSTKNVVTSSLITPYGNVMDVAAWLVAQPYQSILLITHQPFAYQLVEYLADEVLPTSVSMSTATLVSLEGELLASACCQFRWCISPLELK</sequence>
<dbReference type="NCBIfam" id="TIGR00249">
    <property type="entry name" value="sixA"/>
    <property type="match status" value="1"/>
</dbReference>
<dbReference type="InterPro" id="IPR013078">
    <property type="entry name" value="His_Pase_superF_clade-1"/>
</dbReference>
<dbReference type="SMART" id="SM00855">
    <property type="entry name" value="PGAM"/>
    <property type="match status" value="1"/>
</dbReference>
<dbReference type="Pfam" id="PF00300">
    <property type="entry name" value="His_Phos_1"/>
    <property type="match status" value="1"/>
</dbReference>
<keyword evidence="2" id="KW-1185">Reference proteome</keyword>
<dbReference type="SUPFAM" id="SSF53254">
    <property type="entry name" value="Phosphoglycerate mutase-like"/>
    <property type="match status" value="1"/>
</dbReference>
<comment type="caution">
    <text evidence="1">The sequence shown here is derived from an EMBL/GenBank/DDBJ whole genome shotgun (WGS) entry which is preliminary data.</text>
</comment>
<evidence type="ECO:0000313" key="2">
    <source>
        <dbReference type="Proteomes" id="UP000604161"/>
    </source>
</evidence>
<gene>
    <name evidence="1" type="primary">sixA</name>
    <name evidence="1" type="ORF">IF202_14005</name>
</gene>
<proteinExistence type="predicted"/>
<evidence type="ECO:0000313" key="1">
    <source>
        <dbReference type="EMBL" id="MBD5772151.1"/>
    </source>
</evidence>
<dbReference type="CDD" id="cd07067">
    <property type="entry name" value="HP_PGM_like"/>
    <property type="match status" value="1"/>
</dbReference>
<dbReference type="Proteomes" id="UP000604161">
    <property type="component" value="Unassembled WGS sequence"/>
</dbReference>
<name>A0ABR8P1J1_9GAMM</name>